<dbReference type="PANTHER" id="PTHR46791">
    <property type="entry name" value="EXPRESSED PROTEIN"/>
    <property type="match status" value="1"/>
</dbReference>
<keyword evidence="3" id="KW-1185">Reference proteome</keyword>
<dbReference type="PANTHER" id="PTHR46791:SF13">
    <property type="entry name" value="CLR5 DOMAIN-CONTAINING PROTEIN"/>
    <property type="match status" value="1"/>
</dbReference>
<dbReference type="AlphaFoldDB" id="A0A913YV65"/>
<organism evidence="2 3">
    <name type="scientific">Exaiptasia diaphana</name>
    <name type="common">Tropical sea anemone</name>
    <name type="synonym">Aiptasia pulchella</name>
    <dbReference type="NCBI Taxonomy" id="2652724"/>
    <lineage>
        <taxon>Eukaryota</taxon>
        <taxon>Metazoa</taxon>
        <taxon>Cnidaria</taxon>
        <taxon>Anthozoa</taxon>
        <taxon>Hexacorallia</taxon>
        <taxon>Actiniaria</taxon>
        <taxon>Aiptasiidae</taxon>
        <taxon>Exaiptasia</taxon>
    </lineage>
</organism>
<proteinExistence type="predicted"/>
<evidence type="ECO:0000259" key="1">
    <source>
        <dbReference type="Pfam" id="PF24764"/>
    </source>
</evidence>
<evidence type="ECO:0000313" key="3">
    <source>
        <dbReference type="Proteomes" id="UP000887567"/>
    </source>
</evidence>
<dbReference type="RefSeq" id="XP_028519094.1">
    <property type="nucleotide sequence ID" value="XM_028663293.1"/>
</dbReference>
<feature type="domain" description="Integrase core" evidence="1">
    <location>
        <begin position="33"/>
        <end position="191"/>
    </location>
</feature>
<dbReference type="OMA" id="HIWSANG"/>
<protein>
    <recommendedName>
        <fullName evidence="1">Integrase core domain-containing protein</fullName>
    </recommendedName>
</protein>
<reference evidence="2" key="1">
    <citation type="submission" date="2022-11" db="UniProtKB">
        <authorList>
            <consortium name="EnsemblMetazoa"/>
        </authorList>
    </citation>
    <scope>IDENTIFICATION</scope>
</reference>
<evidence type="ECO:0000313" key="2">
    <source>
        <dbReference type="EnsemblMetazoa" id="XP_028519094.1"/>
    </source>
</evidence>
<dbReference type="OrthoDB" id="5967997at2759"/>
<dbReference type="Pfam" id="PF24764">
    <property type="entry name" value="rva_4"/>
    <property type="match status" value="1"/>
</dbReference>
<dbReference type="Proteomes" id="UP000887567">
    <property type="component" value="Unplaced"/>
</dbReference>
<dbReference type="InterPro" id="IPR058913">
    <property type="entry name" value="Integrase_dom_put"/>
</dbReference>
<name>A0A913YV65_EXADI</name>
<dbReference type="KEGG" id="epa:110252739"/>
<dbReference type="GeneID" id="110252739"/>
<accession>A0A913YV65</accession>
<sequence>MHQRLQNDRGIVKGLDPEGVDYRSRSKLRRRKYYAKGPNFIWHIDGYDKLKPFGFCVHGAIDGYSRRIMWLEVGPSNSDPQITSHYFIDCIRQVDGVPRVIRGDCGSENFYIAAIQRYLRKDHQDSMAGVKSFLYSKSTANQRIEAWWSTLRKTNTNWWINYFKDMRDRGMYNSGDLIQSNCLQFCFMLYVNCIQSPKTGICIK</sequence>
<dbReference type="EnsemblMetazoa" id="XM_028663293.1">
    <property type="protein sequence ID" value="XP_028519094.1"/>
    <property type="gene ID" value="LOC110252739"/>
</dbReference>